<evidence type="ECO:0000256" key="1">
    <source>
        <dbReference type="SAM" id="Phobius"/>
    </source>
</evidence>
<keyword evidence="1" id="KW-1133">Transmembrane helix</keyword>
<dbReference type="Proteomes" id="UP001500200">
    <property type="component" value="Unassembled WGS sequence"/>
</dbReference>
<gene>
    <name evidence="2" type="ORF">GCM10023346_04130</name>
</gene>
<feature type="transmembrane region" description="Helical" evidence="1">
    <location>
        <begin position="41"/>
        <end position="62"/>
    </location>
</feature>
<organism evidence="2 3">
    <name type="scientific">Arthrobacter gyeryongensis</name>
    <dbReference type="NCBI Taxonomy" id="1650592"/>
    <lineage>
        <taxon>Bacteria</taxon>
        <taxon>Bacillati</taxon>
        <taxon>Actinomycetota</taxon>
        <taxon>Actinomycetes</taxon>
        <taxon>Micrococcales</taxon>
        <taxon>Micrococcaceae</taxon>
        <taxon>Arthrobacter</taxon>
    </lineage>
</organism>
<protein>
    <submittedName>
        <fullName evidence="2">Uncharacterized protein</fullName>
    </submittedName>
</protein>
<sequence>MSGIDDLLAESNDRWADAMRRAQGVEDNGLGEAVKTYYTRYFPAGFFILVAAGTIGGSLAFPGTPERWPTFLTFGFLLGFLGALIGGLVYNAKKVVPAAKLGRIGVLLSLENEEKKQVRRQIAAKASIGPENLSAARAAAVQLRKGLATQLVLAPLYPLIFIPQVINLALRGDSLFAWLMATGVVVVVVVGVGFLARDFRRACRFLTRTAEQTAPGNAPL</sequence>
<comment type="caution">
    <text evidence="2">The sequence shown here is derived from an EMBL/GenBank/DDBJ whole genome shotgun (WGS) entry which is preliminary data.</text>
</comment>
<feature type="transmembrane region" description="Helical" evidence="1">
    <location>
        <begin position="176"/>
        <end position="196"/>
    </location>
</feature>
<proteinExistence type="predicted"/>
<feature type="transmembrane region" description="Helical" evidence="1">
    <location>
        <begin position="151"/>
        <end position="170"/>
    </location>
</feature>
<evidence type="ECO:0000313" key="3">
    <source>
        <dbReference type="Proteomes" id="UP001500200"/>
    </source>
</evidence>
<dbReference type="EMBL" id="BAABKK010000003">
    <property type="protein sequence ID" value="GAA5189482.1"/>
    <property type="molecule type" value="Genomic_DNA"/>
</dbReference>
<evidence type="ECO:0000313" key="2">
    <source>
        <dbReference type="EMBL" id="GAA5189482.1"/>
    </source>
</evidence>
<keyword evidence="1" id="KW-0472">Membrane</keyword>
<accession>A0ABP9S1Y7</accession>
<reference evidence="3" key="1">
    <citation type="journal article" date="2019" name="Int. J. Syst. Evol. Microbiol.">
        <title>The Global Catalogue of Microorganisms (GCM) 10K type strain sequencing project: providing services to taxonomists for standard genome sequencing and annotation.</title>
        <authorList>
            <consortium name="The Broad Institute Genomics Platform"/>
            <consortium name="The Broad Institute Genome Sequencing Center for Infectious Disease"/>
            <person name="Wu L."/>
            <person name="Ma J."/>
        </authorList>
    </citation>
    <scope>NUCLEOTIDE SEQUENCE [LARGE SCALE GENOMIC DNA]</scope>
    <source>
        <strain evidence="3">JCM 18514</strain>
    </source>
</reference>
<dbReference type="RefSeq" id="WP_345447565.1">
    <property type="nucleotide sequence ID" value="NZ_BAABKK010000003.1"/>
</dbReference>
<keyword evidence="1" id="KW-0812">Transmembrane</keyword>
<feature type="transmembrane region" description="Helical" evidence="1">
    <location>
        <begin position="68"/>
        <end position="90"/>
    </location>
</feature>
<name>A0ABP9S1Y7_9MICC</name>
<keyword evidence="3" id="KW-1185">Reference proteome</keyword>